<feature type="disulfide bond" description="Redox-active" evidence="9">
    <location>
        <begin position="46"/>
        <end position="51"/>
    </location>
</feature>
<dbReference type="InterPro" id="IPR012999">
    <property type="entry name" value="Pyr_OxRdtase_I_AS"/>
</dbReference>
<evidence type="ECO:0000259" key="11">
    <source>
        <dbReference type="Pfam" id="PF02852"/>
    </source>
</evidence>
<dbReference type="PIRSF" id="PIRSF000350">
    <property type="entry name" value="Mercury_reductase_MerA"/>
    <property type="match status" value="1"/>
</dbReference>
<keyword evidence="8" id="KW-0520">NAD</keyword>
<comment type="cofactor">
    <cofactor evidence="8">
        <name>FAD</name>
        <dbReference type="ChEBI" id="CHEBI:57692"/>
    </cofactor>
    <text evidence="8">Binds 1 FAD per subunit.</text>
</comment>
<dbReference type="GO" id="GO:0050660">
    <property type="term" value="F:flavin adenine dinucleotide binding"/>
    <property type="evidence" value="ECO:0007669"/>
    <property type="project" value="TreeGrafter"/>
</dbReference>
<evidence type="ECO:0000313" key="13">
    <source>
        <dbReference type="EMBL" id="XCG64352.1"/>
    </source>
</evidence>
<evidence type="ECO:0000256" key="7">
    <source>
        <dbReference type="ARBA" id="ARBA00023284"/>
    </source>
</evidence>
<dbReference type="GO" id="GO:0003955">
    <property type="term" value="F:NAD(P)H dehydrogenase (quinone) activity"/>
    <property type="evidence" value="ECO:0007669"/>
    <property type="project" value="TreeGrafter"/>
</dbReference>
<dbReference type="PRINTS" id="PR00368">
    <property type="entry name" value="FADPNR"/>
</dbReference>
<dbReference type="AlphaFoldDB" id="A0AAU8DPZ0"/>
<dbReference type="Gene3D" id="3.30.390.30">
    <property type="match status" value="1"/>
</dbReference>
<dbReference type="PRINTS" id="PR00411">
    <property type="entry name" value="PNDRDTASEI"/>
</dbReference>
<feature type="binding site" evidence="8">
    <location>
        <position position="203"/>
    </location>
    <ligand>
        <name>NAD(+)</name>
        <dbReference type="ChEBI" id="CHEBI:57540"/>
    </ligand>
</feature>
<dbReference type="SUPFAM" id="SSF55424">
    <property type="entry name" value="FAD/NAD-linked reductases, dimerisation (C-terminal) domain"/>
    <property type="match status" value="1"/>
</dbReference>
<evidence type="ECO:0000256" key="8">
    <source>
        <dbReference type="PIRSR" id="PIRSR000350-3"/>
    </source>
</evidence>
<dbReference type="InterPro" id="IPR008143">
    <property type="entry name" value="Ala_DH/PNT_CS2"/>
</dbReference>
<dbReference type="Gene3D" id="3.50.50.60">
    <property type="entry name" value="FAD/NAD(P)-binding domain"/>
    <property type="match status" value="2"/>
</dbReference>
<feature type="binding site" evidence="8">
    <location>
        <position position="55"/>
    </location>
    <ligand>
        <name>FAD</name>
        <dbReference type="ChEBI" id="CHEBI:57692"/>
    </ligand>
</feature>
<keyword evidence="5 10" id="KW-0560">Oxidoreductase</keyword>
<dbReference type="Pfam" id="PF07992">
    <property type="entry name" value="Pyr_redox_2"/>
    <property type="match status" value="1"/>
</dbReference>
<feature type="domain" description="Pyridine nucleotide-disulphide oxidoreductase dimerisation" evidence="11">
    <location>
        <begin position="347"/>
        <end position="450"/>
    </location>
</feature>
<evidence type="ECO:0000256" key="9">
    <source>
        <dbReference type="PIRSR" id="PIRSR000350-4"/>
    </source>
</evidence>
<dbReference type="InterPro" id="IPR036188">
    <property type="entry name" value="FAD/NAD-bd_sf"/>
</dbReference>
<dbReference type="GO" id="GO:0016668">
    <property type="term" value="F:oxidoreductase activity, acting on a sulfur group of donors, NAD(P) as acceptor"/>
    <property type="evidence" value="ECO:0007669"/>
    <property type="project" value="InterPro"/>
</dbReference>
<evidence type="ECO:0000256" key="5">
    <source>
        <dbReference type="ARBA" id="ARBA00023002"/>
    </source>
</evidence>
<dbReference type="PROSITE" id="PS00076">
    <property type="entry name" value="PYRIDINE_REDOX_1"/>
    <property type="match status" value="1"/>
</dbReference>
<evidence type="ECO:0000256" key="3">
    <source>
        <dbReference type="ARBA" id="ARBA00022827"/>
    </source>
</evidence>
<evidence type="ECO:0000256" key="1">
    <source>
        <dbReference type="ARBA" id="ARBA00007532"/>
    </source>
</evidence>
<proteinExistence type="inferred from homology"/>
<dbReference type="InterPro" id="IPR001100">
    <property type="entry name" value="Pyr_nuc-diS_OxRdtase"/>
</dbReference>
<sequence length="483" mass="50314">MMKANDTEWDLVVIGGGTAGIVASRTAAGLGARVALVERAAPGGDCLWTGCVPSKALIAAAHHVAVARRAPGFGVSSPVGAVDFPAVMAQVKAAIEAIAPDDSVEAMVAAGVEVITGSARFIAAGALEVDGRRVELRRAIITTGARPAIPPVPGLREAEPLTSDTVWDLQALPDRLVVMGGGSIGCELGQSFARLGSRVTLVEALPRILAREDPDAARLVQDMFDRDGVHVRAGQPVVAVRGGAGHPGELVLDGPSSSSTVEFDRLLVAVGRRPNTAGLQVDVAGVQLDERGFVQIDDHLRTSNPRIWAAGDVTALPPFTHTAGVFGSLAATNAILGLRRTVDLSAVPRVTFTDPEVAAVGLPTWAENGERAPRTLTQEHAHVDRAVVDGRTDGFSRLTVGRGSRIVGATVVGPRAGETLAELTLAVRKNLTTSDLAGTIHPYPTYGDGPWNATIADVRSKVAAPIVQRIAAVLRWLRGLRSK</sequence>
<reference evidence="13" key="1">
    <citation type="submission" date="2024-05" db="EMBL/GenBank/DDBJ databases">
        <authorList>
            <person name="Cai S.Y."/>
            <person name="Jin L.M."/>
            <person name="Li H.R."/>
        </authorList>
    </citation>
    <scope>NUCLEOTIDE SEQUENCE</scope>
    <source>
        <strain evidence="13">A5-74</strain>
    </source>
</reference>
<keyword evidence="6" id="KW-1015">Disulfide bond</keyword>
<keyword evidence="7 10" id="KW-0676">Redox-active center</keyword>
<feature type="binding site" evidence="8">
    <location>
        <begin position="180"/>
        <end position="187"/>
    </location>
    <ligand>
        <name>NAD(+)</name>
        <dbReference type="ChEBI" id="CHEBI:57540"/>
    </ligand>
</feature>
<evidence type="ECO:0000259" key="12">
    <source>
        <dbReference type="Pfam" id="PF07992"/>
    </source>
</evidence>
<dbReference type="SUPFAM" id="SSF51905">
    <property type="entry name" value="FAD/NAD(P)-binding domain"/>
    <property type="match status" value="1"/>
</dbReference>
<feature type="binding site" evidence="8">
    <location>
        <position position="271"/>
    </location>
    <ligand>
        <name>NAD(+)</name>
        <dbReference type="ChEBI" id="CHEBI:57540"/>
    </ligand>
</feature>
<dbReference type="RefSeq" id="WP_353649965.1">
    <property type="nucleotide sequence ID" value="NZ_CP159218.1"/>
</dbReference>
<dbReference type="PROSITE" id="PS00837">
    <property type="entry name" value="ALADH_PNT_2"/>
    <property type="match status" value="1"/>
</dbReference>
<dbReference type="InterPro" id="IPR004099">
    <property type="entry name" value="Pyr_nucl-diS_OxRdtase_dimer"/>
</dbReference>
<keyword evidence="4" id="KW-0521">NADP</keyword>
<comment type="similarity">
    <text evidence="1 10">Belongs to the class-I pyridine nucleotide-disulfide oxidoreductase family.</text>
</comment>
<accession>A0AAU8DPZ0</accession>
<dbReference type="Pfam" id="PF02852">
    <property type="entry name" value="Pyr_redox_dim"/>
    <property type="match status" value="1"/>
</dbReference>
<dbReference type="InterPro" id="IPR023753">
    <property type="entry name" value="FAD/NAD-binding_dom"/>
</dbReference>
<keyword evidence="8" id="KW-0547">Nucleotide-binding</keyword>
<dbReference type="PANTHER" id="PTHR43014:SF2">
    <property type="entry name" value="MERCURIC REDUCTASE"/>
    <property type="match status" value="1"/>
</dbReference>
<evidence type="ECO:0000256" key="10">
    <source>
        <dbReference type="RuleBase" id="RU003691"/>
    </source>
</evidence>
<feature type="domain" description="FAD/NAD(P)-binding" evidence="12">
    <location>
        <begin position="10"/>
        <end position="323"/>
    </location>
</feature>
<evidence type="ECO:0000256" key="4">
    <source>
        <dbReference type="ARBA" id="ARBA00022857"/>
    </source>
</evidence>
<name>A0AAU8DPZ0_9ACTN</name>
<keyword evidence="2 10" id="KW-0285">Flavoprotein</keyword>
<dbReference type="InterPro" id="IPR016156">
    <property type="entry name" value="FAD/NAD-linked_Rdtase_dimer_sf"/>
</dbReference>
<dbReference type="PANTHER" id="PTHR43014">
    <property type="entry name" value="MERCURIC REDUCTASE"/>
    <property type="match status" value="1"/>
</dbReference>
<organism evidence="13">
    <name type="scientific">Nakamurella sp. A5-74</name>
    <dbReference type="NCBI Taxonomy" id="3158264"/>
    <lineage>
        <taxon>Bacteria</taxon>
        <taxon>Bacillati</taxon>
        <taxon>Actinomycetota</taxon>
        <taxon>Actinomycetes</taxon>
        <taxon>Nakamurellales</taxon>
        <taxon>Nakamurellaceae</taxon>
        <taxon>Nakamurella</taxon>
    </lineage>
</organism>
<gene>
    <name evidence="13" type="ORF">ABLG96_03100</name>
</gene>
<protein>
    <submittedName>
        <fullName evidence="13">FAD-dependent oxidoreductase</fullName>
    </submittedName>
</protein>
<evidence type="ECO:0000256" key="2">
    <source>
        <dbReference type="ARBA" id="ARBA00022630"/>
    </source>
</evidence>
<dbReference type="EMBL" id="CP159218">
    <property type="protein sequence ID" value="XCG64352.1"/>
    <property type="molecule type" value="Genomic_DNA"/>
</dbReference>
<keyword evidence="3 8" id="KW-0274">FAD</keyword>
<feature type="binding site" evidence="8">
    <location>
        <position position="312"/>
    </location>
    <ligand>
        <name>FAD</name>
        <dbReference type="ChEBI" id="CHEBI:57692"/>
    </ligand>
</feature>
<evidence type="ECO:0000256" key="6">
    <source>
        <dbReference type="ARBA" id="ARBA00023157"/>
    </source>
</evidence>